<keyword evidence="4 6" id="KW-0732">Signal</keyword>
<comment type="similarity">
    <text evidence="2">Belongs to the PBP/GOBP family.</text>
</comment>
<dbReference type="EnsemblMetazoa" id="AALFPA23_009499.R13073">
    <property type="protein sequence ID" value="AALFPA23_009499.P13073"/>
    <property type="gene ID" value="AALFPA23_009499"/>
</dbReference>
<evidence type="ECO:0000256" key="1">
    <source>
        <dbReference type="ARBA" id="ARBA00004613"/>
    </source>
</evidence>
<dbReference type="Pfam" id="PF01395">
    <property type="entry name" value="PBP_GOBP"/>
    <property type="match status" value="1"/>
</dbReference>
<dbReference type="InterPro" id="IPR036728">
    <property type="entry name" value="PBP_GOBP_sf"/>
</dbReference>
<dbReference type="Proteomes" id="UP000069940">
    <property type="component" value="Unassembled WGS sequence"/>
</dbReference>
<sequence length="310" mass="34934">MVQFIIWLLPLTLATVTANDRHKIVYKSLQQTTNECTQYNVQGGCLSRCVTLITRDWNDTLGISPVYSRFFHPNPNDVCSNNRTQRCLSSRDTTIPQKNSCLRASESVQCYLDQYGEVNTAVPQFIRFTILQDAQLFYECAAILGYSDQHDALLNDWEFKQQGTRCVLRCFMIRSGLYSEPEGLNMARYYVLCGGYEDDFFQQAAECASRLRQEVPCEDKCTLAQRMATECIGVDYATSSIMQNQGDSANYVLASRASSVYMVNDQNADSDATYRVVNSGSTANIVDNGSSSTYEGGNSNMFFRTSSNRR</sequence>
<evidence type="ECO:0000256" key="5">
    <source>
        <dbReference type="ARBA" id="ARBA00023157"/>
    </source>
</evidence>
<comment type="subcellular location">
    <subcellularLocation>
        <location evidence="1">Secreted</location>
    </subcellularLocation>
</comment>
<name>A0ABM1YIL0_AEDAL</name>
<feature type="signal peptide" evidence="6">
    <location>
        <begin position="1"/>
        <end position="18"/>
    </location>
</feature>
<dbReference type="InterPro" id="IPR006170">
    <property type="entry name" value="PBP/GOBP"/>
</dbReference>
<keyword evidence="5" id="KW-1015">Disulfide bond</keyword>
<reference evidence="8" key="1">
    <citation type="journal article" date="2015" name="Proc. Natl. Acad. Sci. U.S.A.">
        <title>Genome sequence of the Asian Tiger mosquito, Aedes albopictus, reveals insights into its biology, genetics, and evolution.</title>
        <authorList>
            <person name="Chen X.G."/>
            <person name="Jiang X."/>
            <person name="Gu J."/>
            <person name="Xu M."/>
            <person name="Wu Y."/>
            <person name="Deng Y."/>
            <person name="Zhang C."/>
            <person name="Bonizzoni M."/>
            <person name="Dermauw W."/>
            <person name="Vontas J."/>
            <person name="Armbruster P."/>
            <person name="Huang X."/>
            <person name="Yang Y."/>
            <person name="Zhang H."/>
            <person name="He W."/>
            <person name="Peng H."/>
            <person name="Liu Y."/>
            <person name="Wu K."/>
            <person name="Chen J."/>
            <person name="Lirakis M."/>
            <person name="Topalis P."/>
            <person name="Van Leeuwen T."/>
            <person name="Hall A.B."/>
            <person name="Jiang X."/>
            <person name="Thorpe C."/>
            <person name="Mueller R.L."/>
            <person name="Sun C."/>
            <person name="Waterhouse R.M."/>
            <person name="Yan G."/>
            <person name="Tu Z.J."/>
            <person name="Fang X."/>
            <person name="James A.A."/>
        </authorList>
    </citation>
    <scope>NUCLEOTIDE SEQUENCE [LARGE SCALE GENOMIC DNA]</scope>
    <source>
        <strain evidence="8">Foshan</strain>
    </source>
</reference>
<evidence type="ECO:0000313" key="8">
    <source>
        <dbReference type="Proteomes" id="UP000069940"/>
    </source>
</evidence>
<keyword evidence="3" id="KW-0964">Secreted</keyword>
<evidence type="ECO:0000256" key="3">
    <source>
        <dbReference type="ARBA" id="ARBA00022525"/>
    </source>
</evidence>
<evidence type="ECO:0000313" key="7">
    <source>
        <dbReference type="EnsemblMetazoa" id="AALFPA23_009499.P13073"/>
    </source>
</evidence>
<accession>A0ABM1YIL0</accession>
<reference evidence="7" key="2">
    <citation type="submission" date="2025-05" db="UniProtKB">
        <authorList>
            <consortium name="EnsemblMetazoa"/>
        </authorList>
    </citation>
    <scope>IDENTIFICATION</scope>
    <source>
        <strain evidence="7">Foshan</strain>
    </source>
</reference>
<keyword evidence="8" id="KW-1185">Reference proteome</keyword>
<dbReference type="Gene3D" id="1.10.238.20">
    <property type="entry name" value="Pheromone/general odorant binding protein domain"/>
    <property type="match status" value="2"/>
</dbReference>
<dbReference type="SUPFAM" id="SSF47565">
    <property type="entry name" value="Insect pheromone/odorant-binding proteins"/>
    <property type="match status" value="2"/>
</dbReference>
<dbReference type="PANTHER" id="PTHR11857">
    <property type="entry name" value="ODORANT BINDING PROTEIN-RELATED"/>
    <property type="match status" value="1"/>
</dbReference>
<evidence type="ECO:0000256" key="4">
    <source>
        <dbReference type="ARBA" id="ARBA00022729"/>
    </source>
</evidence>
<proteinExistence type="inferred from homology"/>
<protein>
    <submittedName>
        <fullName evidence="7">Uncharacterized protein</fullName>
    </submittedName>
</protein>
<organism evidence="7 8">
    <name type="scientific">Aedes albopictus</name>
    <name type="common">Asian tiger mosquito</name>
    <name type="synonym">Stegomyia albopicta</name>
    <dbReference type="NCBI Taxonomy" id="7160"/>
    <lineage>
        <taxon>Eukaryota</taxon>
        <taxon>Metazoa</taxon>
        <taxon>Ecdysozoa</taxon>
        <taxon>Arthropoda</taxon>
        <taxon>Hexapoda</taxon>
        <taxon>Insecta</taxon>
        <taxon>Pterygota</taxon>
        <taxon>Neoptera</taxon>
        <taxon>Endopterygota</taxon>
        <taxon>Diptera</taxon>
        <taxon>Nematocera</taxon>
        <taxon>Culicoidea</taxon>
        <taxon>Culicidae</taxon>
        <taxon>Culicinae</taxon>
        <taxon>Aedini</taxon>
        <taxon>Aedes</taxon>
        <taxon>Stegomyia</taxon>
    </lineage>
</organism>
<dbReference type="GeneID" id="115255982"/>
<evidence type="ECO:0000256" key="2">
    <source>
        <dbReference type="ARBA" id="ARBA00008098"/>
    </source>
</evidence>
<feature type="chain" id="PRO_5046451588" evidence="6">
    <location>
        <begin position="19"/>
        <end position="310"/>
    </location>
</feature>
<evidence type="ECO:0000256" key="6">
    <source>
        <dbReference type="SAM" id="SignalP"/>
    </source>
</evidence>
<dbReference type="RefSeq" id="XP_029710062.1">
    <property type="nucleotide sequence ID" value="XM_029854202.2"/>
</dbReference>
<dbReference type="PANTHER" id="PTHR11857:SF46">
    <property type="entry name" value="GENERAL ODORANT-BINDING PROTEIN 99A-RELATED"/>
    <property type="match status" value="1"/>
</dbReference>